<dbReference type="PROSITE" id="PS50110">
    <property type="entry name" value="RESPONSE_REGULATORY"/>
    <property type="match status" value="1"/>
</dbReference>
<evidence type="ECO:0000256" key="7">
    <source>
        <dbReference type="ARBA" id="ARBA00022741"/>
    </source>
</evidence>
<evidence type="ECO:0000256" key="11">
    <source>
        <dbReference type="ARBA" id="ARBA00023136"/>
    </source>
</evidence>
<comment type="caution">
    <text evidence="19">The sequence shown here is derived from an EMBL/GenBank/DDBJ whole genome shotgun (WGS) entry which is preliminary data.</text>
</comment>
<dbReference type="CDD" id="cd00082">
    <property type="entry name" value="HisKA"/>
    <property type="match status" value="1"/>
</dbReference>
<feature type="modified residue" description="4-aspartylphosphate" evidence="13">
    <location>
        <position position="658"/>
    </location>
</feature>
<dbReference type="Pfam" id="PF00072">
    <property type="entry name" value="Response_reg"/>
    <property type="match status" value="1"/>
</dbReference>
<dbReference type="SMART" id="SM00091">
    <property type="entry name" value="PAS"/>
    <property type="match status" value="1"/>
</dbReference>
<dbReference type="EC" id="2.7.13.3" evidence="3"/>
<dbReference type="InterPro" id="IPR003594">
    <property type="entry name" value="HATPase_dom"/>
</dbReference>
<dbReference type="Pfam" id="PF02518">
    <property type="entry name" value="HATPase_c"/>
    <property type="match status" value="1"/>
</dbReference>
<dbReference type="Gene3D" id="3.30.450.20">
    <property type="entry name" value="PAS domain"/>
    <property type="match status" value="1"/>
</dbReference>
<evidence type="ECO:0000256" key="1">
    <source>
        <dbReference type="ARBA" id="ARBA00000085"/>
    </source>
</evidence>
<dbReference type="CDD" id="cd17546">
    <property type="entry name" value="REC_hyHK_CKI1_RcsC-like"/>
    <property type="match status" value="1"/>
</dbReference>
<feature type="domain" description="HPt" evidence="18">
    <location>
        <begin position="755"/>
        <end position="847"/>
    </location>
</feature>
<dbReference type="Pfam" id="PF00989">
    <property type="entry name" value="PAS"/>
    <property type="match status" value="1"/>
</dbReference>
<dbReference type="InterPro" id="IPR000014">
    <property type="entry name" value="PAS"/>
</dbReference>
<dbReference type="SUPFAM" id="SSF55785">
    <property type="entry name" value="PYP-like sensor domain (PAS domain)"/>
    <property type="match status" value="1"/>
</dbReference>
<dbReference type="PANTHER" id="PTHR45339:SF1">
    <property type="entry name" value="HYBRID SIGNAL TRANSDUCTION HISTIDINE KINASE J"/>
    <property type="match status" value="1"/>
</dbReference>
<proteinExistence type="predicted"/>
<dbReference type="PROSITE" id="PS50894">
    <property type="entry name" value="HPT"/>
    <property type="match status" value="1"/>
</dbReference>
<evidence type="ECO:0000256" key="14">
    <source>
        <dbReference type="SAM" id="Phobius"/>
    </source>
</evidence>
<dbReference type="SUPFAM" id="SSF47384">
    <property type="entry name" value="Homodimeric domain of signal transducing histidine kinase"/>
    <property type="match status" value="1"/>
</dbReference>
<keyword evidence="7" id="KW-0547">Nucleotide-binding</keyword>
<dbReference type="InterPro" id="IPR011006">
    <property type="entry name" value="CheY-like_superfamily"/>
</dbReference>
<dbReference type="PANTHER" id="PTHR45339">
    <property type="entry name" value="HYBRID SIGNAL TRANSDUCTION HISTIDINE KINASE J"/>
    <property type="match status" value="1"/>
</dbReference>
<keyword evidence="8" id="KW-0067">ATP-binding</keyword>
<dbReference type="CDD" id="cd16922">
    <property type="entry name" value="HATPase_EvgS-ArcB-TorS-like"/>
    <property type="match status" value="1"/>
</dbReference>
<keyword evidence="9 14" id="KW-1133">Transmembrane helix</keyword>
<comment type="catalytic activity">
    <reaction evidence="1">
        <text>ATP + protein L-histidine = ADP + protein N-phospho-L-histidine.</text>
        <dbReference type="EC" id="2.7.13.3"/>
    </reaction>
</comment>
<keyword evidence="20" id="KW-1185">Reference proteome</keyword>
<dbReference type="SMART" id="SM00387">
    <property type="entry name" value="HATPase_c"/>
    <property type="match status" value="1"/>
</dbReference>
<dbReference type="SUPFAM" id="SSF55874">
    <property type="entry name" value="ATPase domain of HSP90 chaperone/DNA topoisomerase II/histidine kinase"/>
    <property type="match status" value="1"/>
</dbReference>
<dbReference type="InterPro" id="IPR035965">
    <property type="entry name" value="PAS-like_dom_sf"/>
</dbReference>
<gene>
    <name evidence="19" type="ORF">HCZ30_00210</name>
</gene>
<feature type="domain" description="Histidine kinase" evidence="15">
    <location>
        <begin position="366"/>
        <end position="584"/>
    </location>
</feature>
<evidence type="ECO:0000256" key="4">
    <source>
        <dbReference type="ARBA" id="ARBA00022475"/>
    </source>
</evidence>
<dbReference type="PRINTS" id="PR00344">
    <property type="entry name" value="BCTRLSENSOR"/>
</dbReference>
<dbReference type="Gene3D" id="3.30.565.10">
    <property type="entry name" value="Histidine kinase-like ATPase, C-terminal domain"/>
    <property type="match status" value="1"/>
</dbReference>
<name>A0ABX0VSI7_9RHOB</name>
<dbReference type="InterPro" id="IPR036641">
    <property type="entry name" value="HPT_dom_sf"/>
</dbReference>
<dbReference type="SUPFAM" id="SSF52172">
    <property type="entry name" value="CheY-like"/>
    <property type="match status" value="1"/>
</dbReference>
<dbReference type="CDD" id="cd00130">
    <property type="entry name" value="PAS"/>
    <property type="match status" value="1"/>
</dbReference>
<dbReference type="InterPro" id="IPR036890">
    <property type="entry name" value="HATPase_C_sf"/>
</dbReference>
<dbReference type="InterPro" id="IPR001789">
    <property type="entry name" value="Sig_transdc_resp-reg_receiver"/>
</dbReference>
<protein>
    <recommendedName>
        <fullName evidence="3">histidine kinase</fullName>
        <ecNumber evidence="3">2.7.13.3</ecNumber>
    </recommendedName>
</protein>
<keyword evidence="11 14" id="KW-0472">Membrane</keyword>
<evidence type="ECO:0000259" key="18">
    <source>
        <dbReference type="PROSITE" id="PS50894"/>
    </source>
</evidence>
<evidence type="ECO:0000256" key="12">
    <source>
        <dbReference type="PROSITE-ProRule" id="PRU00110"/>
    </source>
</evidence>
<reference evidence="19 20" key="1">
    <citation type="submission" date="2020-03" db="EMBL/GenBank/DDBJ databases">
        <title>Bacterial isolates of synthetic phycosphere.</title>
        <authorList>
            <person name="Fu H."/>
            <person name="Moran M.A."/>
        </authorList>
    </citation>
    <scope>NUCLEOTIDE SEQUENCE [LARGE SCALE GENOMIC DNA]</scope>
    <source>
        <strain evidence="19 20">HF1</strain>
    </source>
</reference>
<dbReference type="EMBL" id="JAATOP010000001">
    <property type="protein sequence ID" value="NIY70851.1"/>
    <property type="molecule type" value="Genomic_DNA"/>
</dbReference>
<keyword evidence="6 14" id="KW-0812">Transmembrane</keyword>
<dbReference type="InterPro" id="IPR003661">
    <property type="entry name" value="HisK_dim/P_dom"/>
</dbReference>
<dbReference type="InterPro" id="IPR013767">
    <property type="entry name" value="PAS_fold"/>
</dbReference>
<dbReference type="SMART" id="SM00448">
    <property type="entry name" value="REC"/>
    <property type="match status" value="1"/>
</dbReference>
<feature type="domain" description="PAS" evidence="17">
    <location>
        <begin position="219"/>
        <end position="290"/>
    </location>
</feature>
<dbReference type="Gene3D" id="1.10.287.130">
    <property type="match status" value="1"/>
</dbReference>
<evidence type="ECO:0000259" key="17">
    <source>
        <dbReference type="PROSITE" id="PS50112"/>
    </source>
</evidence>
<evidence type="ECO:0000259" key="16">
    <source>
        <dbReference type="PROSITE" id="PS50110"/>
    </source>
</evidence>
<accession>A0ABX0VSI7</accession>
<dbReference type="InterPro" id="IPR036097">
    <property type="entry name" value="HisK_dim/P_sf"/>
</dbReference>
<dbReference type="Pfam" id="PF00512">
    <property type="entry name" value="HisKA"/>
    <property type="match status" value="1"/>
</dbReference>
<evidence type="ECO:0000313" key="19">
    <source>
        <dbReference type="EMBL" id="NIY70851.1"/>
    </source>
</evidence>
<dbReference type="Gene3D" id="1.20.120.160">
    <property type="entry name" value="HPT domain"/>
    <property type="match status" value="1"/>
</dbReference>
<evidence type="ECO:0000256" key="6">
    <source>
        <dbReference type="ARBA" id="ARBA00022692"/>
    </source>
</evidence>
<evidence type="ECO:0000256" key="13">
    <source>
        <dbReference type="PROSITE-ProRule" id="PRU00169"/>
    </source>
</evidence>
<evidence type="ECO:0000256" key="8">
    <source>
        <dbReference type="ARBA" id="ARBA00022840"/>
    </source>
</evidence>
<organism evidence="19 20">
    <name type="scientific">Marivivens donghaensis</name>
    <dbReference type="NCBI Taxonomy" id="1699413"/>
    <lineage>
        <taxon>Bacteria</taxon>
        <taxon>Pseudomonadati</taxon>
        <taxon>Pseudomonadota</taxon>
        <taxon>Alphaproteobacteria</taxon>
        <taxon>Rhodobacterales</taxon>
        <taxon>Paracoccaceae</taxon>
        <taxon>Marivivens group</taxon>
        <taxon>Marivivens</taxon>
    </lineage>
</organism>
<evidence type="ECO:0000259" key="15">
    <source>
        <dbReference type="PROSITE" id="PS50109"/>
    </source>
</evidence>
<evidence type="ECO:0000256" key="9">
    <source>
        <dbReference type="ARBA" id="ARBA00022989"/>
    </source>
</evidence>
<dbReference type="RefSeq" id="WP_167635747.1">
    <property type="nucleotide sequence ID" value="NZ_JAATOP010000001.1"/>
</dbReference>
<dbReference type="SMART" id="SM00388">
    <property type="entry name" value="HisKA"/>
    <property type="match status" value="1"/>
</dbReference>
<keyword evidence="5 13" id="KW-0597">Phosphoprotein</keyword>
<evidence type="ECO:0000256" key="5">
    <source>
        <dbReference type="ARBA" id="ARBA00022553"/>
    </source>
</evidence>
<comment type="subcellular location">
    <subcellularLocation>
        <location evidence="2">Cell membrane</location>
        <topology evidence="2">Multi-pass membrane protein</topology>
    </subcellularLocation>
</comment>
<dbReference type="Pfam" id="PF01627">
    <property type="entry name" value="Hpt"/>
    <property type="match status" value="1"/>
</dbReference>
<dbReference type="PROSITE" id="PS50112">
    <property type="entry name" value="PAS"/>
    <property type="match status" value="1"/>
</dbReference>
<feature type="transmembrane region" description="Helical" evidence="14">
    <location>
        <begin position="184"/>
        <end position="206"/>
    </location>
</feature>
<dbReference type="SUPFAM" id="SSF47226">
    <property type="entry name" value="Histidine-containing phosphotransfer domain, HPT domain"/>
    <property type="match status" value="1"/>
</dbReference>
<feature type="domain" description="Response regulatory" evidence="16">
    <location>
        <begin position="609"/>
        <end position="726"/>
    </location>
</feature>
<dbReference type="InterPro" id="IPR008207">
    <property type="entry name" value="Sig_transdc_His_kin_Hpt_dom"/>
</dbReference>
<feature type="modified residue" description="Phosphohistidine" evidence="12">
    <location>
        <position position="793"/>
    </location>
</feature>
<sequence>MENQDPASQAPLRWTKIGILAAVLSVCLIAIALLGFEVSRKMREQATAGSDNIQWTLAQLEVEFLRLEGEVDMAVTMDDLSDVRRKFDIFYSRIDTFRRGTVYSQLRDQPDFNDLLMEVASGLDALIPIIDSPDSQLMANLGPLRTQLTQMEPPVRAITLSGLDYFALKSDESREEVSLTLMRVAALTIALVIALVIVSIVLFQLYRVAQRNAEEVRTASARLAAMVSGTLDAVIVINADGLIVEYNGAAEYIFGYSREEVMNQPMVDLIIPVEYRRRHLNGMKRHLTEGISTVVGHGRHQFFGLRKNGEVFPCEFSISRAQSASGLLFVSFLRDTSSQVAAETELMKARDEALAGERARAEFMAVMSHEMRTPLNGMLGTMELMGDTPLTQRQRDYLKIMETSGRLLLHHVNDVLDIARLETGSSDIERRPFDLYNVISEVVDGQRAIATRNRTMVEIDLDAIGHPTVLGDQQRLRQVLLNLTSNAIKFTRDGVVRIEAERLGDSDILEFRVIDTGIGIPEDKLEKIFDDFITLDASYSREFGGTGLGLGIARRLVNSMEGAIGVESEIGDGSLFWFRLPMPILSSAPPPQLFSEPAKDTAKGLSSLDILVVEDNQINQLVVEEMLTKEGHRVTLANDGEEGVAAAALRRYEVILMDISMPRMDGIEACRRIRAGDGRSKDSRIIALTAHALPSDLEKFEDAGMNDVLVKPISRNKLSKILDIKHAEQAPKPAAPVPSATIDETVVSSLFTDLGAERGNKLLGSFLAETDRVVGELVTEPEEQDSDLIAKIHKLAGSASLFGTIALGDELRTLETMGKSGQAPEMRDRLPEIEAIWSETQEALNAFAANSGAA</sequence>
<dbReference type="Proteomes" id="UP000709466">
    <property type="component" value="Unassembled WGS sequence"/>
</dbReference>
<dbReference type="InterPro" id="IPR004358">
    <property type="entry name" value="Sig_transdc_His_kin-like_C"/>
</dbReference>
<dbReference type="NCBIfam" id="TIGR00229">
    <property type="entry name" value="sensory_box"/>
    <property type="match status" value="1"/>
</dbReference>
<evidence type="ECO:0000256" key="3">
    <source>
        <dbReference type="ARBA" id="ARBA00012438"/>
    </source>
</evidence>
<feature type="transmembrane region" description="Helical" evidence="14">
    <location>
        <begin position="17"/>
        <end position="36"/>
    </location>
</feature>
<keyword evidence="10" id="KW-0902">Two-component regulatory system</keyword>
<dbReference type="Gene3D" id="3.40.50.2300">
    <property type="match status" value="1"/>
</dbReference>
<dbReference type="PROSITE" id="PS50109">
    <property type="entry name" value="HIS_KIN"/>
    <property type="match status" value="1"/>
</dbReference>
<keyword evidence="4" id="KW-1003">Cell membrane</keyword>
<evidence type="ECO:0000256" key="10">
    <source>
        <dbReference type="ARBA" id="ARBA00023012"/>
    </source>
</evidence>
<evidence type="ECO:0000313" key="20">
    <source>
        <dbReference type="Proteomes" id="UP000709466"/>
    </source>
</evidence>
<dbReference type="InterPro" id="IPR005467">
    <property type="entry name" value="His_kinase_dom"/>
</dbReference>
<evidence type="ECO:0000256" key="2">
    <source>
        <dbReference type="ARBA" id="ARBA00004651"/>
    </source>
</evidence>